<reference evidence="4" key="1">
    <citation type="submission" date="2022-10" db="EMBL/GenBank/DDBJ databases">
        <title>Tapping the CABI collections for fungal endophytes: first genome assemblies for Collariella, Neodidymelliopsis, Ascochyta clinopodiicola, Didymella pomorum, Didymosphaeria variabile, Neocosmospora piperis and Neocucurbitaria cava.</title>
        <authorList>
            <person name="Hill R."/>
        </authorList>
    </citation>
    <scope>NUCLEOTIDE SEQUENCE</scope>
    <source>
        <strain evidence="4">IMI 355082</strain>
    </source>
</reference>
<dbReference type="GO" id="GO:0006511">
    <property type="term" value="P:ubiquitin-dependent protein catabolic process"/>
    <property type="evidence" value="ECO:0007669"/>
    <property type="project" value="TreeGrafter"/>
</dbReference>
<dbReference type="EMBL" id="JAPEVB010000001">
    <property type="protein sequence ID" value="KAJ4396260.1"/>
    <property type="molecule type" value="Genomic_DNA"/>
</dbReference>
<keyword evidence="5" id="KW-1185">Reference proteome</keyword>
<protein>
    <recommendedName>
        <fullName evidence="3">COP9 signalosome complex subunit 3 N-terminal helical repeats domain-containing protein</fullName>
    </recommendedName>
</protein>
<evidence type="ECO:0000313" key="5">
    <source>
        <dbReference type="Proteomes" id="UP001140453"/>
    </source>
</evidence>
<evidence type="ECO:0000259" key="3">
    <source>
        <dbReference type="Pfam" id="PF22788"/>
    </source>
</evidence>
<keyword evidence="2" id="KW-0175">Coiled coil</keyword>
<organism evidence="4 5">
    <name type="scientific">Gnomoniopsis smithogilvyi</name>
    <dbReference type="NCBI Taxonomy" id="1191159"/>
    <lineage>
        <taxon>Eukaryota</taxon>
        <taxon>Fungi</taxon>
        <taxon>Dikarya</taxon>
        <taxon>Ascomycota</taxon>
        <taxon>Pezizomycotina</taxon>
        <taxon>Sordariomycetes</taxon>
        <taxon>Sordariomycetidae</taxon>
        <taxon>Diaporthales</taxon>
        <taxon>Gnomoniaceae</taxon>
        <taxon>Gnomoniopsis</taxon>
    </lineage>
</organism>
<dbReference type="GO" id="GO:0008180">
    <property type="term" value="C:COP9 signalosome"/>
    <property type="evidence" value="ECO:0007669"/>
    <property type="project" value="TreeGrafter"/>
</dbReference>
<accession>A0A9W9D1R7</accession>
<feature type="domain" description="COP9 signalosome complex subunit 3 N-terminal helical repeats" evidence="3">
    <location>
        <begin position="214"/>
        <end position="287"/>
    </location>
</feature>
<comment type="caution">
    <text evidence="4">The sequence shown here is derived from an EMBL/GenBank/DDBJ whole genome shotgun (WGS) entry which is preliminary data.</text>
</comment>
<sequence>MEDAASVLLGFPPTEALSSDRAYNDAINLHIKSVEHLLTQTDITTGDNAVKLLQVLNPAVHSLSYLAILNLLQNANGVSPEQRAMATIDFFASFDSRQIRYVGQMFTNYSKNMISSSFPLPHEVKVGLLANAILRIEPAGSMLTSLHLDLVQLAYDTDTAEHAFPVLLKQIVYFPGMDNDSASNRNSNTMPQKLLCDMTFPPPDYITQETGLTSALDVPGVLEYDYVSGLLFLTRSQWKPARAAFERVITHPTRDGGVSSVMTEAYNKWLLTSLLVNGRTPEIPSNTGSNAKKTYETTGKPYQALASHFDAMNAVNLKREVDAHVEVWRQDRNTGLVQEVLAAHQKWQIMNLRNVFSKVSLSQIRSLTCSAETGHTLPTDDDVEKLVQGMINASMLKGVIEKPDGKPAYLKYLAEAEEFSEAEYNRELAGAMKRLKELEAMYRTTNARLSTNPFWLKHVIREQKREKDNSGQGALPSFDAQIDEEDLMTGVMPGGL</sequence>
<evidence type="ECO:0000256" key="1">
    <source>
        <dbReference type="ARBA" id="ARBA00022490"/>
    </source>
</evidence>
<dbReference type="InterPro" id="IPR050756">
    <property type="entry name" value="CSN3"/>
</dbReference>
<dbReference type="PANTHER" id="PTHR10758">
    <property type="entry name" value="26S PROTEASOME NON-ATPASE REGULATORY SUBUNIT 3/COP9 SIGNALOSOME COMPLEX SUBUNIT 3"/>
    <property type="match status" value="1"/>
</dbReference>
<dbReference type="Pfam" id="PF22788">
    <property type="entry name" value="COP9_hel_rpt"/>
    <property type="match status" value="2"/>
</dbReference>
<evidence type="ECO:0000256" key="2">
    <source>
        <dbReference type="SAM" id="Coils"/>
    </source>
</evidence>
<dbReference type="PANTHER" id="PTHR10758:SF1">
    <property type="entry name" value="COP9 SIGNALOSOME COMPLEX SUBUNIT 3"/>
    <property type="match status" value="1"/>
</dbReference>
<feature type="domain" description="COP9 signalosome complex subunit 3 N-terminal helical repeats" evidence="3">
    <location>
        <begin position="48"/>
        <end position="172"/>
    </location>
</feature>
<keyword evidence="1" id="KW-0963">Cytoplasm</keyword>
<dbReference type="InterPro" id="IPR055089">
    <property type="entry name" value="COP9_N"/>
</dbReference>
<dbReference type="Proteomes" id="UP001140453">
    <property type="component" value="Unassembled WGS sequence"/>
</dbReference>
<evidence type="ECO:0000313" key="4">
    <source>
        <dbReference type="EMBL" id="KAJ4396260.1"/>
    </source>
</evidence>
<name>A0A9W9D1R7_9PEZI</name>
<proteinExistence type="predicted"/>
<feature type="coiled-coil region" evidence="2">
    <location>
        <begin position="421"/>
        <end position="448"/>
    </location>
</feature>
<gene>
    <name evidence="4" type="ORF">N0V93_000479</name>
</gene>
<dbReference type="OrthoDB" id="29061at2759"/>
<dbReference type="AlphaFoldDB" id="A0A9W9D1R7"/>